<organism evidence="3 4">
    <name type="scientific">Pleuronectes platessa</name>
    <name type="common">European plaice</name>
    <dbReference type="NCBI Taxonomy" id="8262"/>
    <lineage>
        <taxon>Eukaryota</taxon>
        <taxon>Metazoa</taxon>
        <taxon>Chordata</taxon>
        <taxon>Craniata</taxon>
        <taxon>Vertebrata</taxon>
        <taxon>Euteleostomi</taxon>
        <taxon>Actinopterygii</taxon>
        <taxon>Neopterygii</taxon>
        <taxon>Teleostei</taxon>
        <taxon>Neoteleostei</taxon>
        <taxon>Acanthomorphata</taxon>
        <taxon>Carangaria</taxon>
        <taxon>Pleuronectiformes</taxon>
        <taxon>Pleuronectoidei</taxon>
        <taxon>Pleuronectidae</taxon>
        <taxon>Pleuronectes</taxon>
    </lineage>
</organism>
<dbReference type="EMBL" id="CADEAL010004117">
    <property type="protein sequence ID" value="CAB1452139.1"/>
    <property type="molecule type" value="Genomic_DNA"/>
</dbReference>
<accession>A0A9N7VMA4</accession>
<evidence type="ECO:0000313" key="4">
    <source>
        <dbReference type="Proteomes" id="UP001153269"/>
    </source>
</evidence>
<feature type="region of interest" description="Disordered" evidence="1">
    <location>
        <begin position="95"/>
        <end position="114"/>
    </location>
</feature>
<gene>
    <name evidence="3" type="ORF">PLEPLA_LOCUS39878</name>
</gene>
<evidence type="ECO:0000256" key="2">
    <source>
        <dbReference type="SAM" id="Phobius"/>
    </source>
</evidence>
<keyword evidence="4" id="KW-1185">Reference proteome</keyword>
<sequence>MTSCSRLSGALPEPGPTRMNTIVSLSPVCLLTYLFFINSDSHLLLLKIEARPATHTPPVLPSHFQPCLPFLLLFLHSPVPGPKTCLSPSMDHPTQLLLSPSGTPLGRTLSTSET</sequence>
<protein>
    <submittedName>
        <fullName evidence="3">Uncharacterized protein</fullName>
    </submittedName>
</protein>
<keyword evidence="2" id="KW-0472">Membrane</keyword>
<dbReference type="AlphaFoldDB" id="A0A9N7VMA4"/>
<reference evidence="3" key="1">
    <citation type="submission" date="2020-03" db="EMBL/GenBank/DDBJ databases">
        <authorList>
            <person name="Weist P."/>
        </authorList>
    </citation>
    <scope>NUCLEOTIDE SEQUENCE</scope>
</reference>
<comment type="caution">
    <text evidence="3">The sequence shown here is derived from an EMBL/GenBank/DDBJ whole genome shotgun (WGS) entry which is preliminary data.</text>
</comment>
<evidence type="ECO:0000256" key="1">
    <source>
        <dbReference type="SAM" id="MobiDB-lite"/>
    </source>
</evidence>
<proteinExistence type="predicted"/>
<feature type="compositionally biased region" description="Polar residues" evidence="1">
    <location>
        <begin position="96"/>
        <end position="114"/>
    </location>
</feature>
<evidence type="ECO:0000313" key="3">
    <source>
        <dbReference type="EMBL" id="CAB1452139.1"/>
    </source>
</evidence>
<feature type="transmembrane region" description="Helical" evidence="2">
    <location>
        <begin position="20"/>
        <end position="37"/>
    </location>
</feature>
<keyword evidence="2" id="KW-1133">Transmembrane helix</keyword>
<keyword evidence="2" id="KW-0812">Transmembrane</keyword>
<name>A0A9N7VMA4_PLEPL</name>
<dbReference type="Proteomes" id="UP001153269">
    <property type="component" value="Unassembled WGS sequence"/>
</dbReference>